<comment type="similarity">
    <text evidence="1">Belongs to the UPF0352 family.</text>
</comment>
<name>A0AA42B7L5_9GAMM</name>
<dbReference type="InterPro" id="IPR009857">
    <property type="entry name" value="UPF0352"/>
</dbReference>
<proteinExistence type="inferred from homology"/>
<keyword evidence="3" id="KW-1185">Reference proteome</keyword>
<dbReference type="Proteomes" id="UP001165393">
    <property type="component" value="Unassembled WGS sequence"/>
</dbReference>
<dbReference type="HAMAP" id="MF_00816">
    <property type="entry name" value="UPF0352"/>
    <property type="match status" value="1"/>
</dbReference>
<protein>
    <recommendedName>
        <fullName evidence="1">UPF0352 protein NAF29_09190</fullName>
    </recommendedName>
</protein>
<gene>
    <name evidence="2" type="ORF">NAF29_09190</name>
</gene>
<dbReference type="EMBL" id="JAMQGP010000003">
    <property type="protein sequence ID" value="MCM2679837.1"/>
    <property type="molecule type" value="Genomic_DNA"/>
</dbReference>
<comment type="caution">
    <text evidence="2">The sequence shown here is derived from an EMBL/GenBank/DDBJ whole genome shotgun (WGS) entry which is preliminary data.</text>
</comment>
<sequence>MPIQSKYTTEHVEELMSEIQHVFLKHESPVDLQLMVLGNTVSQLLMERVSANQRAGIAEQFGQVLQRAVNESH</sequence>
<dbReference type="PIRSF" id="PIRSF006188">
    <property type="entry name" value="UCP006188"/>
    <property type="match status" value="1"/>
</dbReference>
<evidence type="ECO:0000313" key="2">
    <source>
        <dbReference type="EMBL" id="MCM2679837.1"/>
    </source>
</evidence>
<dbReference type="NCBIfam" id="NF010242">
    <property type="entry name" value="PRK13689.1"/>
    <property type="match status" value="1"/>
</dbReference>
<evidence type="ECO:0000256" key="1">
    <source>
        <dbReference type="HAMAP-Rule" id="MF_00816"/>
    </source>
</evidence>
<reference evidence="2 3" key="1">
    <citation type="journal article" date="2013" name="Antonie Van Leeuwenhoek">
        <title>Echinimonas agarilytica gen. nov., sp. nov., a new gammaproteobacterium isolated from the sea urchin Strongylocentrotus intermedius.</title>
        <authorList>
            <person name="Nedashkovskaya O.I."/>
            <person name="Stenkova A.M."/>
            <person name="Zhukova N.V."/>
            <person name="Van Trappen S."/>
            <person name="Lee J.S."/>
            <person name="Kim S.B."/>
        </authorList>
    </citation>
    <scope>NUCLEOTIDE SEQUENCE [LARGE SCALE GENOMIC DNA]</scope>
    <source>
        <strain evidence="2 3">KMM 6351</strain>
    </source>
</reference>
<dbReference type="RefSeq" id="WP_251261252.1">
    <property type="nucleotide sequence ID" value="NZ_JAMQGP010000003.1"/>
</dbReference>
<dbReference type="Gene3D" id="1.10.3390.10">
    <property type="entry name" value="YejL-like"/>
    <property type="match status" value="1"/>
</dbReference>
<organism evidence="2 3">
    <name type="scientific">Echinimonas agarilytica</name>
    <dbReference type="NCBI Taxonomy" id="1215918"/>
    <lineage>
        <taxon>Bacteria</taxon>
        <taxon>Pseudomonadati</taxon>
        <taxon>Pseudomonadota</taxon>
        <taxon>Gammaproteobacteria</taxon>
        <taxon>Alteromonadales</taxon>
        <taxon>Echinimonadaceae</taxon>
        <taxon>Echinimonas</taxon>
    </lineage>
</organism>
<dbReference type="InterPro" id="IPR023202">
    <property type="entry name" value="YejL_sf"/>
</dbReference>
<dbReference type="AlphaFoldDB" id="A0AA42B7L5"/>
<dbReference type="Pfam" id="PF07208">
    <property type="entry name" value="DUF1414"/>
    <property type="match status" value="1"/>
</dbReference>
<accession>A0AA42B7L5</accession>
<dbReference type="SUPFAM" id="SSF158651">
    <property type="entry name" value="YejL-like"/>
    <property type="match status" value="1"/>
</dbReference>
<evidence type="ECO:0000313" key="3">
    <source>
        <dbReference type="Proteomes" id="UP001165393"/>
    </source>
</evidence>